<dbReference type="InterPro" id="IPR015422">
    <property type="entry name" value="PyrdxlP-dep_Trfase_small"/>
</dbReference>
<dbReference type="AlphaFoldDB" id="A0A0M6W8N3"/>
<protein>
    <recommendedName>
        <fullName evidence="2">cysteine-S-conjugate beta-lyase</fullName>
        <ecNumber evidence="2">4.4.1.13</ecNumber>
    </recommendedName>
</protein>
<evidence type="ECO:0000313" key="7">
    <source>
        <dbReference type="EMBL" id="CRL16961.1"/>
    </source>
</evidence>
<dbReference type="EMBL" id="LN846901">
    <property type="protein sequence ID" value="CRL16961.1"/>
    <property type="molecule type" value="Genomic_DNA"/>
</dbReference>
<dbReference type="PANTHER" id="PTHR43525:SF1">
    <property type="entry name" value="PROTEIN MALY"/>
    <property type="match status" value="1"/>
</dbReference>
<evidence type="ECO:0000256" key="2">
    <source>
        <dbReference type="ARBA" id="ARBA00012224"/>
    </source>
</evidence>
<dbReference type="NCBIfam" id="TIGR04350">
    <property type="entry name" value="C_S_lyase_PatB"/>
    <property type="match status" value="1"/>
</dbReference>
<feature type="domain" description="Aminotransferase class I/classII large" evidence="6">
    <location>
        <begin position="43"/>
        <end position="393"/>
    </location>
</feature>
<reference evidence="7" key="1">
    <citation type="journal article" date="2015" name="Front. Microbiol.">
        <title>The vaginal isolate Lactobacillus paracasei LPC-S01 (DSM 26760) is suitable for oral administration.</title>
        <authorList>
            <person name="Balzaretti S."/>
            <person name="Taverniti V."/>
            <person name="Rondini G."/>
            <person name="Marcolegio G."/>
            <person name="Minuzzo M."/>
            <person name="Remagni M.C."/>
            <person name="Fiore W."/>
            <person name="Arioli S."/>
            <person name="Guglielmetti S."/>
        </authorList>
    </citation>
    <scope>NUCLEOTIDE SEQUENCE</scope>
    <source>
        <strain evidence="7">LPC-S01</strain>
    </source>
</reference>
<organism evidence="7">
    <name type="scientific">Lacticaseibacillus paracasei</name>
    <name type="common">Lactobacillus paracasei</name>
    <dbReference type="NCBI Taxonomy" id="1597"/>
    <lineage>
        <taxon>Bacteria</taxon>
        <taxon>Bacillati</taxon>
        <taxon>Bacillota</taxon>
        <taxon>Bacilli</taxon>
        <taxon>Lactobacillales</taxon>
        <taxon>Lactobacillaceae</taxon>
        <taxon>Lacticaseibacillus</taxon>
    </lineage>
</organism>
<accession>A0A0M6W8N3</accession>
<keyword evidence="4" id="KW-0456">Lyase</keyword>
<comment type="similarity">
    <text evidence="5">Belongs to the class-II pyridoxal-phosphate-dependent aminotransferase family. MalY/PatB cystathionine beta-lyase subfamily.</text>
</comment>
<dbReference type="GO" id="GO:0047804">
    <property type="term" value="F:cysteine-S-conjugate beta-lyase activity"/>
    <property type="evidence" value="ECO:0007669"/>
    <property type="project" value="UniProtKB-EC"/>
</dbReference>
<dbReference type="InterPro" id="IPR027619">
    <property type="entry name" value="C-S_lyase_PatB-like"/>
</dbReference>
<evidence type="ECO:0000259" key="6">
    <source>
        <dbReference type="Pfam" id="PF00155"/>
    </source>
</evidence>
<dbReference type="InterPro" id="IPR051798">
    <property type="entry name" value="Class-II_PLP-Dep_Aminotrans"/>
</dbReference>
<dbReference type="InterPro" id="IPR015421">
    <property type="entry name" value="PyrdxlP-dep_Trfase_major"/>
</dbReference>
<keyword evidence="3" id="KW-0663">Pyridoxal phosphate</keyword>
<dbReference type="Gene3D" id="3.90.1150.10">
    <property type="entry name" value="Aspartate Aminotransferase, domain 1"/>
    <property type="match status" value="1"/>
</dbReference>
<name>A0A0M6W8N3_LACPA</name>
<dbReference type="GO" id="GO:0030170">
    <property type="term" value="F:pyridoxal phosphate binding"/>
    <property type="evidence" value="ECO:0007669"/>
    <property type="project" value="InterPro"/>
</dbReference>
<proteinExistence type="inferred from homology"/>
<dbReference type="SUPFAM" id="SSF53383">
    <property type="entry name" value="PLP-dependent transferases"/>
    <property type="match status" value="1"/>
</dbReference>
<dbReference type="InterPro" id="IPR004839">
    <property type="entry name" value="Aminotransferase_I/II_large"/>
</dbReference>
<evidence type="ECO:0000256" key="4">
    <source>
        <dbReference type="ARBA" id="ARBA00023239"/>
    </source>
</evidence>
<dbReference type="InterPro" id="IPR015424">
    <property type="entry name" value="PyrdxlP-dep_Trfase"/>
</dbReference>
<dbReference type="PANTHER" id="PTHR43525">
    <property type="entry name" value="PROTEIN MALY"/>
    <property type="match status" value="1"/>
</dbReference>
<dbReference type="Gene3D" id="3.40.640.10">
    <property type="entry name" value="Type I PLP-dependent aspartate aminotransferase-like (Major domain)"/>
    <property type="match status" value="1"/>
</dbReference>
<dbReference type="Pfam" id="PF00155">
    <property type="entry name" value="Aminotran_1_2"/>
    <property type="match status" value="1"/>
</dbReference>
<dbReference type="EC" id="4.4.1.13" evidence="2"/>
<dbReference type="CDD" id="cd00609">
    <property type="entry name" value="AAT_like"/>
    <property type="match status" value="1"/>
</dbReference>
<evidence type="ECO:0000256" key="3">
    <source>
        <dbReference type="ARBA" id="ARBA00022898"/>
    </source>
</evidence>
<evidence type="ECO:0000256" key="5">
    <source>
        <dbReference type="ARBA" id="ARBA00037974"/>
    </source>
</evidence>
<evidence type="ECO:0000256" key="1">
    <source>
        <dbReference type="ARBA" id="ARBA00001933"/>
    </source>
</evidence>
<comment type="cofactor">
    <cofactor evidence="1">
        <name>pyridoxal 5'-phosphate</name>
        <dbReference type="ChEBI" id="CHEBI:597326"/>
    </cofactor>
</comment>
<sequence length="400" mass="45544">MSLHLFRKKRCILTKYDFDRVIDRHGTFSTQWDYIADRFGRNDILPFSISDTDFPVPVEVQDALQKRFAHPIYGYTRWNHETYKDSIVHWFERDGHTKVDSDWIVYSPSVVFAIATLIRMNSQVGDGVAVFTPMYDAFYGTIEKNDRILMPIRLEAADAGYQIDWDSLATVLAEERTKVFLLTNPHNPTGRVFSKAELKKLYDLCRVNHVFLISDDIHRDMVYLPHAYEPITNIGTENVALCCSGSKTFNTPGLIGSYVFLPEPTLRAQFLTELKQKNALSSVSIFGMLAQIAAYNGSEDYVQQLTAYTKHNLETVASYLRQNLPEVKFSLPDATYLAWINVSGLNISSDTLQRQLVDVGHVGIMPGKTYGDARYLRMNIACPQEKLLDGLERLKKGVKG</sequence>